<feature type="region of interest" description="Disordered" evidence="1">
    <location>
        <begin position="44"/>
        <end position="70"/>
    </location>
</feature>
<reference evidence="2 3" key="1">
    <citation type="submission" date="2019-04" db="EMBL/GenBank/DDBJ databases">
        <title>An improved genome assembly and genetic linkage map for asparagus bean, Vigna unguiculata ssp. sesquipedialis.</title>
        <authorList>
            <person name="Xia Q."/>
            <person name="Zhang R."/>
            <person name="Dong Y."/>
        </authorList>
    </citation>
    <scope>NUCLEOTIDE SEQUENCE [LARGE SCALE GENOMIC DNA]</scope>
    <source>
        <tissue evidence="2">Leaf</tissue>
    </source>
</reference>
<evidence type="ECO:0000256" key="1">
    <source>
        <dbReference type="SAM" id="MobiDB-lite"/>
    </source>
</evidence>
<sequence length="70" mass="7992">MRADEIDKKYALATMRAGETDKKYALVQEELSLIKQQSTMMLEKQVADSSTGTSRLHPHYDEDLDDHPIP</sequence>
<accession>A0A4D6L684</accession>
<feature type="compositionally biased region" description="Basic and acidic residues" evidence="1">
    <location>
        <begin position="58"/>
        <end position="70"/>
    </location>
</feature>
<proteinExistence type="predicted"/>
<keyword evidence="3" id="KW-1185">Reference proteome</keyword>
<organism evidence="2 3">
    <name type="scientific">Vigna unguiculata</name>
    <name type="common">Cowpea</name>
    <dbReference type="NCBI Taxonomy" id="3917"/>
    <lineage>
        <taxon>Eukaryota</taxon>
        <taxon>Viridiplantae</taxon>
        <taxon>Streptophyta</taxon>
        <taxon>Embryophyta</taxon>
        <taxon>Tracheophyta</taxon>
        <taxon>Spermatophyta</taxon>
        <taxon>Magnoliopsida</taxon>
        <taxon>eudicotyledons</taxon>
        <taxon>Gunneridae</taxon>
        <taxon>Pentapetalae</taxon>
        <taxon>rosids</taxon>
        <taxon>fabids</taxon>
        <taxon>Fabales</taxon>
        <taxon>Fabaceae</taxon>
        <taxon>Papilionoideae</taxon>
        <taxon>50 kb inversion clade</taxon>
        <taxon>NPAAA clade</taxon>
        <taxon>indigoferoid/millettioid clade</taxon>
        <taxon>Phaseoleae</taxon>
        <taxon>Vigna</taxon>
    </lineage>
</organism>
<gene>
    <name evidence="2" type="ORF">DEO72_LG2g4369</name>
</gene>
<name>A0A4D6L684_VIGUN</name>
<evidence type="ECO:0000313" key="2">
    <source>
        <dbReference type="EMBL" id="QCD84019.1"/>
    </source>
</evidence>
<dbReference type="Proteomes" id="UP000501690">
    <property type="component" value="Linkage Group LG2"/>
</dbReference>
<protein>
    <submittedName>
        <fullName evidence="2">Uncharacterized protein</fullName>
    </submittedName>
</protein>
<evidence type="ECO:0000313" key="3">
    <source>
        <dbReference type="Proteomes" id="UP000501690"/>
    </source>
</evidence>
<dbReference type="AlphaFoldDB" id="A0A4D6L684"/>
<dbReference type="EMBL" id="CP039346">
    <property type="protein sequence ID" value="QCD84019.1"/>
    <property type="molecule type" value="Genomic_DNA"/>
</dbReference>